<feature type="compositionally biased region" description="Basic and acidic residues" evidence="2">
    <location>
        <begin position="451"/>
        <end position="472"/>
    </location>
</feature>
<keyword evidence="3" id="KW-0812">Transmembrane</keyword>
<dbReference type="EMBL" id="LN891061">
    <property type="protein sequence ID" value="CUS09960.1"/>
    <property type="molecule type" value="Genomic_DNA"/>
</dbReference>
<evidence type="ECO:0000313" key="4">
    <source>
        <dbReference type="EMBL" id="CUS09960.1"/>
    </source>
</evidence>
<keyword evidence="3" id="KW-1133">Transmembrane helix</keyword>
<proteinExistence type="predicted"/>
<organism evidence="4 5">
    <name type="scientific">Tuber aestivum</name>
    <name type="common">summer truffle</name>
    <dbReference type="NCBI Taxonomy" id="59557"/>
    <lineage>
        <taxon>Eukaryota</taxon>
        <taxon>Fungi</taxon>
        <taxon>Dikarya</taxon>
        <taxon>Ascomycota</taxon>
        <taxon>Pezizomycotina</taxon>
        <taxon>Pezizomycetes</taxon>
        <taxon>Pezizales</taxon>
        <taxon>Tuberaceae</taxon>
        <taxon>Tuber</taxon>
    </lineage>
</organism>
<dbReference type="Proteomes" id="UP001412239">
    <property type="component" value="Unassembled WGS sequence"/>
</dbReference>
<feature type="coiled-coil region" evidence="1">
    <location>
        <begin position="249"/>
        <end position="283"/>
    </location>
</feature>
<gene>
    <name evidence="4" type="ORF">GSTUAT00005890001</name>
</gene>
<accession>A0A292PU11</accession>
<feature type="compositionally biased region" description="Polar residues" evidence="2">
    <location>
        <begin position="14"/>
        <end position="26"/>
    </location>
</feature>
<keyword evidence="1" id="KW-0175">Coiled coil</keyword>
<evidence type="ECO:0000256" key="3">
    <source>
        <dbReference type="SAM" id="Phobius"/>
    </source>
</evidence>
<keyword evidence="3" id="KW-0472">Membrane</keyword>
<feature type="transmembrane region" description="Helical" evidence="3">
    <location>
        <begin position="367"/>
        <end position="392"/>
    </location>
</feature>
<feature type="region of interest" description="Disordered" evidence="2">
    <location>
        <begin position="1"/>
        <end position="26"/>
    </location>
</feature>
<evidence type="ECO:0000313" key="5">
    <source>
        <dbReference type="Proteomes" id="UP001412239"/>
    </source>
</evidence>
<name>A0A292PU11_9PEZI</name>
<sequence>MIVRMDPPTPALTPGTTSPAPAVPASNQAYFPRNRSLVSVRSLLTLSVCTVASESSCTPVARCPHCLEAIKLADIENSGWPVSPDGQNKNDDAECSPMDTTERHPLGGGSRLASATRALLETIRETDRDLKRICQDLHQIHLMNPTPASSRTPSAQSLVALAQEQANRPPENIPPHPKNGLMPPGHQNEIASPIRPASNPSSSPELQFKPAAVGFQSGHPLIRDFGDLENLSQANIRLLKTLQDRVNKVDAVEKLLKTERETLDRERENIMQMGAEIDRERLRLMDRGLCWGSCGAQPSVAMSRDDSTDTAADEWLKGEDGDAAVYEEWSEEKEQQMLILEERLRKAQLGWSDEQEEILGPVSWPGLFFLFAAFAPPLLHLGWLPLLGLLLGTIHDIKYKFFRYLSHAVLGALLSTVLIGCLQLEKLREEKRRGAKARRLQRQTSIKFDRIRSSDDKTEKGSSRKKSVDRTRSPTGSSTRHSKNPFTNLVRKGSVGSVIPRRNSSASTATTTPRLFKKWF</sequence>
<evidence type="ECO:0000256" key="1">
    <source>
        <dbReference type="SAM" id="Coils"/>
    </source>
</evidence>
<keyword evidence="5" id="KW-1185">Reference proteome</keyword>
<evidence type="ECO:0000256" key="2">
    <source>
        <dbReference type="SAM" id="MobiDB-lite"/>
    </source>
</evidence>
<feature type="compositionally biased region" description="Polar residues" evidence="2">
    <location>
        <begin position="473"/>
        <end position="487"/>
    </location>
</feature>
<dbReference type="AlphaFoldDB" id="A0A292PU11"/>
<feature type="region of interest" description="Disordered" evidence="2">
    <location>
        <begin position="78"/>
        <end position="110"/>
    </location>
</feature>
<reference evidence="4" key="1">
    <citation type="submission" date="2015-10" db="EMBL/GenBank/DDBJ databases">
        <authorList>
            <person name="Regsiter A."/>
            <person name="william w."/>
        </authorList>
    </citation>
    <scope>NUCLEOTIDE SEQUENCE</scope>
    <source>
        <strain evidence="4">Montdore</strain>
    </source>
</reference>
<feature type="transmembrane region" description="Helical" evidence="3">
    <location>
        <begin position="404"/>
        <end position="424"/>
    </location>
</feature>
<protein>
    <submittedName>
        <fullName evidence="4">Uncharacterized protein</fullName>
    </submittedName>
</protein>
<feature type="region of interest" description="Disordered" evidence="2">
    <location>
        <begin position="451"/>
        <end position="511"/>
    </location>
</feature>